<dbReference type="EMBL" id="VVZE01000042">
    <property type="protein sequence ID" value="KAA5379345.1"/>
    <property type="molecule type" value="Genomic_DNA"/>
</dbReference>
<evidence type="ECO:0000313" key="16">
    <source>
        <dbReference type="Proteomes" id="UP000481700"/>
    </source>
</evidence>
<evidence type="ECO:0000313" key="2">
    <source>
        <dbReference type="EMBL" id="GKH82320.1"/>
    </source>
</evidence>
<dbReference type="EMBL" id="JAWDEV010000001">
    <property type="protein sequence ID" value="MDU0269094.1"/>
    <property type="molecule type" value="Genomic_DNA"/>
</dbReference>
<dbReference type="EMBL" id="VVZB01000002">
    <property type="protein sequence ID" value="KAA5385181.1"/>
    <property type="molecule type" value="Genomic_DNA"/>
</dbReference>
<evidence type="ECO:0000313" key="6">
    <source>
        <dbReference type="EMBL" id="MBV3123836.1"/>
    </source>
</evidence>
<feature type="coiled-coil region" evidence="1">
    <location>
        <begin position="42"/>
        <end position="72"/>
    </location>
</feature>
<dbReference type="EMBL" id="SLTU01000001">
    <property type="protein sequence ID" value="TDA76263.1"/>
    <property type="molecule type" value="Genomic_DNA"/>
</dbReference>
<dbReference type="Proteomes" id="UP000500949">
    <property type="component" value="Chromosome"/>
</dbReference>
<dbReference type="RefSeq" id="WP_007838241.1">
    <property type="nucleotide sequence ID" value="NZ_CAXSLX010000009.1"/>
</dbReference>
<dbReference type="Proteomes" id="UP001055104">
    <property type="component" value="Unassembled WGS sequence"/>
</dbReference>
<name>A0A076J418_9BACT</name>
<dbReference type="KEGG" id="bdo:EL88_07085"/>
<dbReference type="KEGG" id="bdh:GV66_15020"/>
<protein>
    <submittedName>
        <fullName evidence="9">Uncharacterized protein</fullName>
    </submittedName>
</protein>
<accession>A0A076J418</accession>
<evidence type="ECO:0000313" key="4">
    <source>
        <dbReference type="EMBL" id="KAA5379345.1"/>
    </source>
</evidence>
<evidence type="ECO:0000313" key="7">
    <source>
        <dbReference type="EMBL" id="MDU0269094.1"/>
    </source>
</evidence>
<reference evidence="6" key="5">
    <citation type="submission" date="2021-06" db="EMBL/GenBank/DDBJ databases">
        <title>Collection of gut derived symbiotic bacterial strains cultured from healthy donors.</title>
        <authorList>
            <person name="Lin H."/>
            <person name="Littmann E."/>
            <person name="Pamer E.G."/>
        </authorList>
    </citation>
    <scope>NUCLEOTIDE SEQUENCE</scope>
    <source>
        <strain evidence="6">MSK.5.10</strain>
    </source>
</reference>
<dbReference type="EMBL" id="SLTX01000001">
    <property type="protein sequence ID" value="TDB07401.1"/>
    <property type="molecule type" value="Genomic_DNA"/>
</dbReference>
<evidence type="ECO:0000313" key="8">
    <source>
        <dbReference type="EMBL" id="QJR76411.1"/>
    </source>
</evidence>
<dbReference type="EMBL" id="JAHOAX010000010">
    <property type="protein sequence ID" value="MBV3123836.1"/>
    <property type="molecule type" value="Genomic_DNA"/>
</dbReference>
<sequence>MDLKVSYYIHFADHLLKAKGEEVFRRVVQEGVDAYINNWKRKEAAEEKAYELKKQAEKLEALRERMKQHKDIL</sequence>
<dbReference type="EMBL" id="BQOB01000001">
    <property type="protein sequence ID" value="GKH82320.1"/>
    <property type="molecule type" value="Genomic_DNA"/>
</dbReference>
<evidence type="ECO:0000313" key="9">
    <source>
        <dbReference type="EMBL" id="RGV77104.1"/>
    </source>
</evidence>
<evidence type="ECO:0000313" key="13">
    <source>
        <dbReference type="Proteomes" id="UP000294527"/>
    </source>
</evidence>
<dbReference type="Proteomes" id="UP000294527">
    <property type="component" value="Unassembled WGS sequence"/>
</dbReference>
<keyword evidence="1" id="KW-0175">Coiled coil</keyword>
<evidence type="ECO:0000313" key="14">
    <source>
        <dbReference type="Proteomes" id="UP000294834"/>
    </source>
</evidence>
<dbReference type="Proteomes" id="UP000283678">
    <property type="component" value="Unassembled WGS sequence"/>
</dbReference>
<reference evidence="15 16" key="2">
    <citation type="journal article" date="2019" name="Nat. Med.">
        <title>A library of human gut bacterial isolates paired with longitudinal multiomics data enables mechanistic microbiome research.</title>
        <authorList>
            <person name="Poyet M."/>
            <person name="Groussin M."/>
            <person name="Gibbons S.M."/>
            <person name="Avila-Pacheco J."/>
            <person name="Jiang X."/>
            <person name="Kearney S.M."/>
            <person name="Perrotta A.R."/>
            <person name="Berdy B."/>
            <person name="Zhao S."/>
            <person name="Lieberman T.D."/>
            <person name="Swanson P.K."/>
            <person name="Smith M."/>
            <person name="Roesemann S."/>
            <person name="Alexander J.E."/>
            <person name="Rich S.A."/>
            <person name="Livny J."/>
            <person name="Vlamakis H."/>
            <person name="Clish C."/>
            <person name="Bullock K."/>
            <person name="Deik A."/>
            <person name="Scott J."/>
            <person name="Pierce K.A."/>
            <person name="Xavier R.J."/>
            <person name="Alm E.J."/>
        </authorList>
    </citation>
    <scope>NUCLEOTIDE SEQUENCE [LARGE SCALE GENOMIC DNA]</scope>
    <source>
        <strain evidence="3 16">BIOML-A25</strain>
        <strain evidence="5 15">BIOML-A5</strain>
        <strain evidence="4">BIOML-A8</strain>
    </source>
</reference>
<reference evidence="7" key="7">
    <citation type="submission" date="2023-10" db="EMBL/GenBank/DDBJ databases">
        <title>Genome of Potential pathogenic bacteria in Crohn's disease.</title>
        <authorList>
            <person name="Rodriguez-Palacios A."/>
        </authorList>
    </citation>
    <scope>NUCLEOTIDE SEQUENCE</scope>
    <source>
        <strain evidence="7">CavFT-hAR62</strain>
    </source>
</reference>
<dbReference type="Proteomes" id="UP000347681">
    <property type="component" value="Unassembled WGS sequence"/>
</dbReference>
<reference evidence="2" key="6">
    <citation type="submission" date="2022-01" db="EMBL/GenBank/DDBJ databases">
        <title>Novel bile acid biosynthetic pathways are enriched in the microbiome of centenarians.</title>
        <authorList>
            <person name="Sato Y."/>
            <person name="Atarashi K."/>
            <person name="Plichta R.D."/>
            <person name="Arai Y."/>
            <person name="Sasajima S."/>
            <person name="Kearney M.S."/>
            <person name="Suda W."/>
            <person name="Takeshita K."/>
            <person name="Sasaki T."/>
            <person name="Okamoto S."/>
            <person name="Skelly N.A."/>
            <person name="Okamura Y."/>
            <person name="Vlamakis H."/>
            <person name="Li Y."/>
            <person name="Tanoue T."/>
            <person name="Takei H."/>
            <person name="Nittono H."/>
            <person name="Narushima S."/>
            <person name="Irie J."/>
            <person name="Itoh H."/>
            <person name="Moriya K."/>
            <person name="Sugiura Y."/>
            <person name="Suematsu M."/>
            <person name="Moritoki N."/>
            <person name="Shibata S."/>
            <person name="Littman R.D."/>
            <person name="Fischbach A.M."/>
            <person name="Uwamino Y."/>
            <person name="Inoue T."/>
            <person name="Honda A."/>
            <person name="Hattori M."/>
            <person name="Murai T."/>
            <person name="Xavier J.R."/>
            <person name="Hirose N."/>
            <person name="Honda K."/>
        </authorList>
    </citation>
    <scope>NUCLEOTIDE SEQUENCE</scope>
    <source>
        <strain evidence="2">CE91-St7</strain>
    </source>
</reference>
<gene>
    <name evidence="2" type="ORF">CE91St7_32040</name>
    <name evidence="9" type="ORF">DWW04_10550</name>
    <name evidence="10" type="ORF">E1I98_07790</name>
    <name evidence="11" type="ORF">E1J06_08235</name>
    <name evidence="4" type="ORF">F2Y44_21450</name>
    <name evidence="5" type="ORF">F2Y61_04905</name>
    <name evidence="3" type="ORF">F2Z07_22040</name>
    <name evidence="8" type="ORF">GKD17_08395</name>
    <name evidence="6" type="ORF">KSU80_11680</name>
    <name evidence="7" type="ORF">RVH45_04110</name>
</gene>
<reference evidence="13 14" key="3">
    <citation type="journal article" date="2019" name="Nat. Microbiol.">
        <title>Genomic variation and strain-specific functional adaptation in the human gut microbiome during early life.</title>
        <authorList>
            <person name="Vatanen T."/>
            <person name="Plichta D.R."/>
            <person name="Somani J."/>
            <person name="Munch P.C."/>
            <person name="Arthur T.D."/>
            <person name="Hall A.B."/>
            <person name="Rudolf S."/>
            <person name="Oakeley E.J."/>
            <person name="Ke X."/>
            <person name="Young R.A."/>
            <person name="Haiser H.J."/>
            <person name="Kolde R."/>
            <person name="Yassour M."/>
            <person name="Luopajarvi K."/>
            <person name="Siljander H."/>
            <person name="Virtanen S.M."/>
            <person name="Ilonen J."/>
            <person name="Uibo R."/>
            <person name="Tillmann V."/>
            <person name="Mokurov S."/>
            <person name="Dorshakova N."/>
            <person name="Porter J.A."/>
            <person name="McHardy A.C."/>
            <person name="Lahdesmaki H."/>
            <person name="Vlamakis H."/>
            <person name="Huttenhower C."/>
            <person name="Knip M."/>
            <person name="Xavier R.J."/>
        </authorList>
    </citation>
    <scope>NUCLEOTIDE SEQUENCE [LARGE SCALE GENOMIC DNA]</scope>
    <source>
        <strain evidence="10 13">RJX1047</strain>
        <strain evidence="11 14">RJX1052</strain>
    </source>
</reference>
<evidence type="ECO:0000256" key="1">
    <source>
        <dbReference type="SAM" id="Coils"/>
    </source>
</evidence>
<dbReference type="Proteomes" id="UP000481700">
    <property type="component" value="Unassembled WGS sequence"/>
</dbReference>
<evidence type="ECO:0000313" key="10">
    <source>
        <dbReference type="EMBL" id="TDA76263.1"/>
    </source>
</evidence>
<evidence type="ECO:0000313" key="11">
    <source>
        <dbReference type="EMBL" id="TDB07401.1"/>
    </source>
</evidence>
<evidence type="ECO:0000313" key="15">
    <source>
        <dbReference type="Proteomes" id="UP000347681"/>
    </source>
</evidence>
<dbReference type="Proteomes" id="UP001181086">
    <property type="component" value="Unassembled WGS sequence"/>
</dbReference>
<evidence type="ECO:0000313" key="12">
    <source>
        <dbReference type="Proteomes" id="UP000283678"/>
    </source>
</evidence>
<reference evidence="9 12" key="1">
    <citation type="submission" date="2018-08" db="EMBL/GenBank/DDBJ databases">
        <title>A genome reference for cultivated species of the human gut microbiota.</title>
        <authorList>
            <person name="Zou Y."/>
            <person name="Xue W."/>
            <person name="Luo G."/>
        </authorList>
    </citation>
    <scope>NUCLEOTIDE SEQUENCE [LARGE SCALE GENOMIC DNA]</scope>
    <source>
        <strain evidence="9 12">AF14-1AC</strain>
    </source>
</reference>
<dbReference type="EMBL" id="VVZV01000050">
    <property type="protein sequence ID" value="KAA5313790.1"/>
    <property type="molecule type" value="Genomic_DNA"/>
</dbReference>
<evidence type="ECO:0000313" key="17">
    <source>
        <dbReference type="Proteomes" id="UP000500949"/>
    </source>
</evidence>
<proteinExistence type="predicted"/>
<reference evidence="8 17" key="4">
    <citation type="submission" date="2019-11" db="EMBL/GenBank/DDBJ databases">
        <title>Complete genome sequence of Bacteroides dorei DSM 17855.</title>
        <authorList>
            <person name="Russell J.T."/>
        </authorList>
    </citation>
    <scope>NUCLEOTIDE SEQUENCE [LARGE SCALE GENOMIC DNA]</scope>
    <source>
        <strain evidence="8 17">DSM 17855</strain>
    </source>
</reference>
<dbReference type="Proteomes" id="UP000294834">
    <property type="component" value="Unassembled WGS sequence"/>
</dbReference>
<organism evidence="9 12">
    <name type="scientific">Phocaeicola dorei</name>
    <dbReference type="NCBI Taxonomy" id="357276"/>
    <lineage>
        <taxon>Bacteria</taxon>
        <taxon>Pseudomonadati</taxon>
        <taxon>Bacteroidota</taxon>
        <taxon>Bacteroidia</taxon>
        <taxon>Bacteroidales</taxon>
        <taxon>Bacteroidaceae</taxon>
        <taxon>Phocaeicola</taxon>
    </lineage>
</organism>
<evidence type="ECO:0000313" key="3">
    <source>
        <dbReference type="EMBL" id="KAA5313790.1"/>
    </source>
</evidence>
<dbReference type="EMBL" id="QRZL01000009">
    <property type="protein sequence ID" value="RGV77104.1"/>
    <property type="molecule type" value="Genomic_DNA"/>
</dbReference>
<evidence type="ECO:0000313" key="5">
    <source>
        <dbReference type="EMBL" id="KAA5385181.1"/>
    </source>
</evidence>
<dbReference type="AlphaFoldDB" id="A0A076J418"/>
<dbReference type="Proteomes" id="UP000777173">
    <property type="component" value="Unassembled WGS sequence"/>
</dbReference>
<dbReference type="EMBL" id="CP046176">
    <property type="protein sequence ID" value="QJR76411.1"/>
    <property type="molecule type" value="Genomic_DNA"/>
</dbReference>